<feature type="domain" description="4Fe-4S ferredoxin-type" evidence="1">
    <location>
        <begin position="106"/>
        <end position="137"/>
    </location>
</feature>
<evidence type="ECO:0000259" key="1">
    <source>
        <dbReference type="PROSITE" id="PS51379"/>
    </source>
</evidence>
<dbReference type="Pfam" id="PF10531">
    <property type="entry name" value="SLBB"/>
    <property type="match status" value="1"/>
</dbReference>
<sequence>VSVTGDVQNPKNLLVRIGKSFFSLIEECGGPRGDMRKVISGGPMMGVAQSRDVPVVKGTTSILVFNEDRVKEEEEMPCIRCGRCIEACPMNMMPTKLVDLVRKEKWEEAKDYGIMRCDLCGSCAYVCPSKIPFIEEIKKGQEHLRSQEE</sequence>
<reference evidence="2 3" key="1">
    <citation type="journal article" date="2016" name="Sci. Rep.">
        <title>Metabolic traits of an uncultured archaeal lineage -MSBL1- from brine pools of the Red Sea.</title>
        <authorList>
            <person name="Mwirichia R."/>
            <person name="Alam I."/>
            <person name="Rashid M."/>
            <person name="Vinu M."/>
            <person name="Ba-Alawi W."/>
            <person name="Anthony Kamau A."/>
            <person name="Kamanda Ngugi D."/>
            <person name="Goker M."/>
            <person name="Klenk H.P."/>
            <person name="Bajic V."/>
            <person name="Stingl U."/>
        </authorList>
    </citation>
    <scope>NUCLEOTIDE SEQUENCE [LARGE SCALE GENOMIC DNA]</scope>
    <source>
        <strain evidence="2">SCGC-AAA382M17</strain>
    </source>
</reference>
<dbReference type="Pfam" id="PF13187">
    <property type="entry name" value="Fer4_9"/>
    <property type="match status" value="1"/>
</dbReference>
<dbReference type="PANTHER" id="PTHR43034:SF2">
    <property type="entry name" value="ION-TRANSLOCATING OXIDOREDUCTASE COMPLEX SUBUNIT C"/>
    <property type="match status" value="1"/>
</dbReference>
<organism evidence="2 3">
    <name type="scientific">candidate division MSBL1 archaeon SCGC-AAA382M17</name>
    <dbReference type="NCBI Taxonomy" id="1698284"/>
    <lineage>
        <taxon>Archaea</taxon>
        <taxon>Methanobacteriati</taxon>
        <taxon>Methanobacteriota</taxon>
        <taxon>candidate division MSBL1</taxon>
    </lineage>
</organism>
<dbReference type="PANTHER" id="PTHR43034">
    <property type="entry name" value="ION-TRANSLOCATING OXIDOREDUCTASE COMPLEX SUBUNIT C"/>
    <property type="match status" value="1"/>
</dbReference>
<dbReference type="InterPro" id="IPR010208">
    <property type="entry name" value="Ion_transpt_RnfC/RsxC"/>
</dbReference>
<dbReference type="Gene3D" id="3.10.20.600">
    <property type="match status" value="1"/>
</dbReference>
<keyword evidence="3" id="KW-1185">Reference proteome</keyword>
<proteinExistence type="predicted"/>
<dbReference type="Proteomes" id="UP000070633">
    <property type="component" value="Unassembled WGS sequence"/>
</dbReference>
<dbReference type="InterPro" id="IPR017896">
    <property type="entry name" value="4Fe4S_Fe-S-bd"/>
</dbReference>
<dbReference type="SUPFAM" id="SSF46548">
    <property type="entry name" value="alpha-helical ferredoxin"/>
    <property type="match status" value="1"/>
</dbReference>
<name>A0ABR5TJ86_9EURY</name>
<accession>A0ABR5TJ86</accession>
<feature type="domain" description="4Fe-4S ferredoxin-type" evidence="1">
    <location>
        <begin position="68"/>
        <end position="98"/>
    </location>
</feature>
<comment type="caution">
    <text evidence="2">The sequence shown here is derived from an EMBL/GenBank/DDBJ whole genome shotgun (WGS) entry which is preliminary data.</text>
</comment>
<dbReference type="PROSITE" id="PS51379">
    <property type="entry name" value="4FE4S_FER_2"/>
    <property type="match status" value="2"/>
</dbReference>
<dbReference type="PROSITE" id="PS00198">
    <property type="entry name" value="4FE4S_FER_1"/>
    <property type="match status" value="2"/>
</dbReference>
<evidence type="ECO:0000313" key="3">
    <source>
        <dbReference type="Proteomes" id="UP000070633"/>
    </source>
</evidence>
<evidence type="ECO:0000313" key="2">
    <source>
        <dbReference type="EMBL" id="KXB07921.1"/>
    </source>
</evidence>
<dbReference type="EMBL" id="LHYI01000042">
    <property type="protein sequence ID" value="KXB07921.1"/>
    <property type="molecule type" value="Genomic_DNA"/>
</dbReference>
<dbReference type="Gene3D" id="3.30.70.20">
    <property type="match status" value="1"/>
</dbReference>
<dbReference type="InterPro" id="IPR017900">
    <property type="entry name" value="4Fe4S_Fe_S_CS"/>
</dbReference>
<dbReference type="InterPro" id="IPR019554">
    <property type="entry name" value="Soluble_ligand-bd"/>
</dbReference>
<protein>
    <recommendedName>
        <fullName evidence="1">4Fe-4S ferredoxin-type domain-containing protein</fullName>
    </recommendedName>
</protein>
<gene>
    <name evidence="2" type="ORF">AKJ55_01695</name>
</gene>
<feature type="non-terminal residue" evidence="2">
    <location>
        <position position="1"/>
    </location>
</feature>